<accession>A0A507BAG7</accession>
<dbReference type="GeneID" id="41979859"/>
<reference evidence="2 3" key="1">
    <citation type="submission" date="2019-06" db="EMBL/GenBank/DDBJ databases">
        <title>Draft genome sequence of the filamentous fungus Phialemoniopsis curvata isolated from diesel fuel.</title>
        <authorList>
            <person name="Varaljay V.A."/>
            <person name="Lyon W.J."/>
            <person name="Crouch A.L."/>
            <person name="Drake C.E."/>
            <person name="Hollomon J.M."/>
            <person name="Nadeau L.J."/>
            <person name="Nunn H.S."/>
            <person name="Stevenson B.S."/>
            <person name="Bojanowski C.L."/>
            <person name="Crookes-Goodson W.J."/>
        </authorList>
    </citation>
    <scope>NUCLEOTIDE SEQUENCE [LARGE SCALE GENOMIC DNA]</scope>
    <source>
        <strain evidence="2 3">D216</strain>
    </source>
</reference>
<dbReference type="InParanoid" id="A0A507BAG7"/>
<feature type="compositionally biased region" description="Basic and acidic residues" evidence="1">
    <location>
        <begin position="84"/>
        <end position="98"/>
    </location>
</feature>
<evidence type="ECO:0000313" key="3">
    <source>
        <dbReference type="Proteomes" id="UP000319257"/>
    </source>
</evidence>
<dbReference type="AlphaFoldDB" id="A0A507BAG7"/>
<name>A0A507BAG7_9PEZI</name>
<proteinExistence type="predicted"/>
<dbReference type="Proteomes" id="UP000319257">
    <property type="component" value="Unassembled WGS sequence"/>
</dbReference>
<evidence type="ECO:0000256" key="1">
    <source>
        <dbReference type="SAM" id="MobiDB-lite"/>
    </source>
</evidence>
<gene>
    <name evidence="2" type="ORF">E0L32_012412</name>
</gene>
<sequence>MPPFFPQLSQQVVRAGRNQDGPADDTDDRPRRHGGDSAALATAAAARIGPVAAAAAARRLVRAQARRVRVGEAQLPARGVGLRPGDHDGPHVAHRPRDLAPVVPAARRRGVGEQAPLGDLPGGDGWDGGVWVVVSEHASPGE</sequence>
<protein>
    <submittedName>
        <fullName evidence="2">Uncharacterized protein</fullName>
    </submittedName>
</protein>
<dbReference type="RefSeq" id="XP_030998314.1">
    <property type="nucleotide sequence ID" value="XM_031135250.1"/>
</dbReference>
<evidence type="ECO:0000313" key="2">
    <source>
        <dbReference type="EMBL" id="TPX16603.1"/>
    </source>
</evidence>
<organism evidence="2 3">
    <name type="scientific">Thyridium curvatum</name>
    <dbReference type="NCBI Taxonomy" id="1093900"/>
    <lineage>
        <taxon>Eukaryota</taxon>
        <taxon>Fungi</taxon>
        <taxon>Dikarya</taxon>
        <taxon>Ascomycota</taxon>
        <taxon>Pezizomycotina</taxon>
        <taxon>Sordariomycetes</taxon>
        <taxon>Sordariomycetidae</taxon>
        <taxon>Thyridiales</taxon>
        <taxon>Thyridiaceae</taxon>
        <taxon>Thyridium</taxon>
    </lineage>
</organism>
<feature type="region of interest" description="Disordered" evidence="1">
    <location>
        <begin position="1"/>
        <end position="40"/>
    </location>
</feature>
<keyword evidence="3" id="KW-1185">Reference proteome</keyword>
<feature type="region of interest" description="Disordered" evidence="1">
    <location>
        <begin position="78"/>
        <end position="100"/>
    </location>
</feature>
<comment type="caution">
    <text evidence="2">The sequence shown here is derived from an EMBL/GenBank/DDBJ whole genome shotgun (WGS) entry which is preliminary data.</text>
</comment>
<dbReference type="EMBL" id="SKBQ01000172">
    <property type="protein sequence ID" value="TPX16603.1"/>
    <property type="molecule type" value="Genomic_DNA"/>
</dbReference>